<dbReference type="SUPFAM" id="SSF81271">
    <property type="entry name" value="TGS-like"/>
    <property type="match status" value="1"/>
</dbReference>
<dbReference type="InterPro" id="IPR013029">
    <property type="entry name" value="YchF_C"/>
</dbReference>
<dbReference type="PIRSF" id="PIRSF006641">
    <property type="entry name" value="CHP00092"/>
    <property type="match status" value="1"/>
</dbReference>
<comment type="function">
    <text evidence="6">ATPase that binds to both the 70S ribosome and the 50S ribosomal subunit in a nucleotide-independent manner.</text>
</comment>
<dbReference type="EMBL" id="UGNV01000001">
    <property type="protein sequence ID" value="STX28071.1"/>
    <property type="molecule type" value="Genomic_DNA"/>
</dbReference>
<dbReference type="InterPro" id="IPR004396">
    <property type="entry name" value="ATPase_YchF/OLA1"/>
</dbReference>
<dbReference type="Proteomes" id="UP000254968">
    <property type="component" value="Unassembled WGS sequence"/>
</dbReference>
<keyword evidence="5" id="KW-0460">Magnesium</keyword>
<feature type="binding site" evidence="6">
    <location>
        <begin position="12"/>
        <end position="17"/>
    </location>
    <ligand>
        <name>ATP</name>
        <dbReference type="ChEBI" id="CHEBI:30616"/>
    </ligand>
</feature>
<dbReference type="Pfam" id="PF06071">
    <property type="entry name" value="YchF-GTPase_C"/>
    <property type="match status" value="1"/>
</dbReference>
<dbReference type="InterPro" id="IPR006073">
    <property type="entry name" value="GTP-bd"/>
</dbReference>
<evidence type="ECO:0000256" key="1">
    <source>
        <dbReference type="ARBA" id="ARBA00001946"/>
    </source>
</evidence>
<dbReference type="InterPro" id="IPR031167">
    <property type="entry name" value="G_OBG"/>
</dbReference>
<evidence type="ECO:0000256" key="4">
    <source>
        <dbReference type="ARBA" id="ARBA00022840"/>
    </source>
</evidence>
<keyword evidence="3 6" id="KW-0547">Nucleotide-binding</keyword>
<comment type="cofactor">
    <cofactor evidence="1">
        <name>Mg(2+)</name>
        <dbReference type="ChEBI" id="CHEBI:18420"/>
    </cofactor>
</comment>
<dbReference type="NCBIfam" id="TIGR00092">
    <property type="entry name" value="redox-regulated ATPase YchF"/>
    <property type="match status" value="1"/>
</dbReference>
<dbReference type="GO" id="GO:0046872">
    <property type="term" value="F:metal ion binding"/>
    <property type="evidence" value="ECO:0007669"/>
    <property type="project" value="UniProtKB-KW"/>
</dbReference>
<dbReference type="PROSITE" id="PS51710">
    <property type="entry name" value="G_OBG"/>
    <property type="match status" value="1"/>
</dbReference>
<dbReference type="OrthoDB" id="9810373at2"/>
<feature type="domain" description="OBG-type G" evidence="7">
    <location>
        <begin position="3"/>
        <end position="258"/>
    </location>
</feature>
<dbReference type="PRINTS" id="PR00326">
    <property type="entry name" value="GTP1OBG"/>
</dbReference>
<keyword evidence="10" id="KW-1185">Reference proteome</keyword>
<dbReference type="PANTHER" id="PTHR23305">
    <property type="entry name" value="OBG GTPASE FAMILY"/>
    <property type="match status" value="1"/>
</dbReference>
<dbReference type="InterPro" id="IPR012675">
    <property type="entry name" value="Beta-grasp_dom_sf"/>
</dbReference>
<dbReference type="InterPro" id="IPR004095">
    <property type="entry name" value="TGS"/>
</dbReference>
<sequence>MGFKCGIVGLPNVGKSTLFNALTKAGIEAANYPFCTIEPNVGMVTVPDPRLNELSNIVKPQQTIPTTMQFVDIAGIVKGASKGEGLGNQFLANIRETDAIAHVVRCFGIEKSDVIHVEGRVDPLSDIEDINTELALADMETIDKALIKINKNSKSGNKEALFEKQTLEKVKAHLDAGFPARTLALSNEEEAITRRFFLLTAKPVLYIANVDDEGHAHNPLLDKVIQLAEKEHAKVVSLCAATEAELVELDEKDRLELMNDLGLSEPGLNRVIRAGYDLLGLQTYFTAGVKEVRAWTVRKGATAPQAAGVIHTDFEKGFIRAEVIAYDAFITHGGEQGAKEAGKLRLEGKDYIVCDGDVMHFRFNV</sequence>
<dbReference type="CDD" id="cd01900">
    <property type="entry name" value="YchF"/>
    <property type="match status" value="1"/>
</dbReference>
<reference evidence="9 10" key="1">
    <citation type="submission" date="2018-06" db="EMBL/GenBank/DDBJ databases">
        <authorList>
            <consortium name="Pathogen Informatics"/>
            <person name="Doyle S."/>
        </authorList>
    </citation>
    <scope>NUCLEOTIDE SEQUENCE [LARGE SCALE GENOMIC DNA]</scope>
    <source>
        <strain evidence="9 10">NCTC13315</strain>
    </source>
</reference>
<evidence type="ECO:0000256" key="3">
    <source>
        <dbReference type="ARBA" id="ARBA00022741"/>
    </source>
</evidence>
<dbReference type="GO" id="GO:0005524">
    <property type="term" value="F:ATP binding"/>
    <property type="evidence" value="ECO:0007669"/>
    <property type="project" value="UniProtKB-UniRule"/>
</dbReference>
<accession>A0A378HZZ2</accession>
<evidence type="ECO:0000256" key="5">
    <source>
        <dbReference type="ARBA" id="ARBA00022842"/>
    </source>
</evidence>
<dbReference type="InterPro" id="IPR041706">
    <property type="entry name" value="YchF_N"/>
</dbReference>
<keyword evidence="4 6" id="KW-0067">ATP-binding</keyword>
<dbReference type="GO" id="GO:0005525">
    <property type="term" value="F:GTP binding"/>
    <property type="evidence" value="ECO:0007669"/>
    <property type="project" value="InterPro"/>
</dbReference>
<dbReference type="Gene3D" id="3.10.20.30">
    <property type="match status" value="1"/>
</dbReference>
<dbReference type="FunFam" id="3.10.20.30:FF:000001">
    <property type="entry name" value="Ribosome-binding ATPase YchF"/>
    <property type="match status" value="1"/>
</dbReference>
<dbReference type="Gene3D" id="1.10.150.300">
    <property type="entry name" value="TGS-like domain"/>
    <property type="match status" value="1"/>
</dbReference>
<keyword evidence="2" id="KW-0479">Metal-binding</keyword>
<dbReference type="PROSITE" id="PS51880">
    <property type="entry name" value="TGS"/>
    <property type="match status" value="1"/>
</dbReference>
<organism evidence="9 10">
    <name type="scientific">Legionella beliardensis</name>
    <dbReference type="NCBI Taxonomy" id="91822"/>
    <lineage>
        <taxon>Bacteria</taxon>
        <taxon>Pseudomonadati</taxon>
        <taxon>Pseudomonadota</taxon>
        <taxon>Gammaproteobacteria</taxon>
        <taxon>Legionellales</taxon>
        <taxon>Legionellaceae</taxon>
        <taxon>Legionella</taxon>
    </lineage>
</organism>
<dbReference type="SUPFAM" id="SSF52540">
    <property type="entry name" value="P-loop containing nucleoside triphosphate hydrolases"/>
    <property type="match status" value="1"/>
</dbReference>
<dbReference type="InterPro" id="IPR027417">
    <property type="entry name" value="P-loop_NTPase"/>
</dbReference>
<evidence type="ECO:0000256" key="6">
    <source>
        <dbReference type="HAMAP-Rule" id="MF_00944"/>
    </source>
</evidence>
<evidence type="ECO:0000313" key="10">
    <source>
        <dbReference type="Proteomes" id="UP000254968"/>
    </source>
</evidence>
<feature type="domain" description="TGS" evidence="8">
    <location>
        <begin position="280"/>
        <end position="363"/>
    </location>
</feature>
<dbReference type="InterPro" id="IPR012676">
    <property type="entry name" value="TGS-like"/>
</dbReference>
<dbReference type="GO" id="GO:0043023">
    <property type="term" value="F:ribosomal large subunit binding"/>
    <property type="evidence" value="ECO:0007669"/>
    <property type="project" value="UniProtKB-UniRule"/>
</dbReference>
<dbReference type="InterPro" id="IPR023192">
    <property type="entry name" value="TGS-like_dom_sf"/>
</dbReference>
<dbReference type="GO" id="GO:0016887">
    <property type="term" value="F:ATP hydrolysis activity"/>
    <property type="evidence" value="ECO:0007669"/>
    <property type="project" value="UniProtKB-UniRule"/>
</dbReference>
<name>A0A378HZZ2_9GAMM</name>
<evidence type="ECO:0000313" key="9">
    <source>
        <dbReference type="EMBL" id="STX28071.1"/>
    </source>
</evidence>
<dbReference type="Pfam" id="PF01926">
    <property type="entry name" value="MMR_HSR1"/>
    <property type="match status" value="1"/>
</dbReference>
<dbReference type="AlphaFoldDB" id="A0A378HZZ2"/>
<gene>
    <name evidence="9" type="primary">engD</name>
    <name evidence="6" type="synonym">ychF</name>
    <name evidence="9" type="ORF">NCTC13315_00595</name>
</gene>
<evidence type="ECO:0000259" key="7">
    <source>
        <dbReference type="PROSITE" id="PS51710"/>
    </source>
</evidence>
<dbReference type="Gene3D" id="3.40.50.300">
    <property type="entry name" value="P-loop containing nucleotide triphosphate hydrolases"/>
    <property type="match status" value="1"/>
</dbReference>
<proteinExistence type="inferred from homology"/>
<dbReference type="RefSeq" id="WP_115301846.1">
    <property type="nucleotide sequence ID" value="NZ_CAAAHO010000008.1"/>
</dbReference>
<dbReference type="FunFam" id="1.10.150.300:FF:000001">
    <property type="entry name" value="Ribosome-binding ATPase YchF"/>
    <property type="match status" value="1"/>
</dbReference>
<evidence type="ECO:0000256" key="2">
    <source>
        <dbReference type="ARBA" id="ARBA00022723"/>
    </source>
</evidence>
<protein>
    <recommendedName>
        <fullName evidence="6">Ribosome-binding ATPase YchF</fullName>
    </recommendedName>
</protein>
<dbReference type="GO" id="GO:0005737">
    <property type="term" value="C:cytoplasm"/>
    <property type="evidence" value="ECO:0007669"/>
    <property type="project" value="TreeGrafter"/>
</dbReference>
<evidence type="ECO:0000259" key="8">
    <source>
        <dbReference type="PROSITE" id="PS51880"/>
    </source>
</evidence>
<comment type="similarity">
    <text evidence="6">Belongs to the TRAFAC class OBG-HflX-like GTPase superfamily. OBG GTPase family. YchF/OLA1 subfamily.</text>
</comment>
<dbReference type="HAMAP" id="MF_00944">
    <property type="entry name" value="YchF_OLA1_ATPase"/>
    <property type="match status" value="1"/>
</dbReference>
<dbReference type="CDD" id="cd04867">
    <property type="entry name" value="TGS_YchF_OLA1"/>
    <property type="match status" value="1"/>
</dbReference>
<dbReference type="PANTHER" id="PTHR23305:SF18">
    <property type="entry name" value="OBG-TYPE G DOMAIN-CONTAINING PROTEIN"/>
    <property type="match status" value="1"/>
</dbReference>